<feature type="compositionally biased region" description="Low complexity" evidence="1">
    <location>
        <begin position="166"/>
        <end position="182"/>
    </location>
</feature>
<evidence type="ECO:0000256" key="1">
    <source>
        <dbReference type="SAM" id="MobiDB-lite"/>
    </source>
</evidence>
<keyword evidence="3" id="KW-1185">Reference proteome</keyword>
<proteinExistence type="predicted"/>
<name>A0AAD7GI10_MYCRO</name>
<sequence>MFSPPTICRDCQATPVHVNVRWRPVVPQYNRISIKWKILQFLPISGQRASSLTTGEISAHKAASGAGIASPRTGRSFSGTASSAAFFLKTPQCRATRSGEGGIFKNGTRDLPCVAKGSGASTGPSGARTNFEGWPHEPCTHSVMGTTHLWGGQTSGLRATARHSTSRSTRSGGVGARVAGGTNSRNLLGRSDRPTGVSRKDGDVSRGLKMWKQYQKAIGGGCGDVVWWWEERKVHYLARTSENERGREAAETHVAAPSK</sequence>
<protein>
    <submittedName>
        <fullName evidence="2">Uncharacterized protein</fullName>
    </submittedName>
</protein>
<dbReference type="AlphaFoldDB" id="A0AAD7GI10"/>
<feature type="region of interest" description="Disordered" evidence="1">
    <location>
        <begin position="153"/>
        <end position="203"/>
    </location>
</feature>
<accession>A0AAD7GI10</accession>
<feature type="compositionally biased region" description="Basic and acidic residues" evidence="1">
    <location>
        <begin position="190"/>
        <end position="203"/>
    </location>
</feature>
<evidence type="ECO:0000313" key="2">
    <source>
        <dbReference type="EMBL" id="KAJ7689976.1"/>
    </source>
</evidence>
<dbReference type="EMBL" id="JARKIE010000068">
    <property type="protein sequence ID" value="KAJ7689976.1"/>
    <property type="molecule type" value="Genomic_DNA"/>
</dbReference>
<comment type="caution">
    <text evidence="2">The sequence shown here is derived from an EMBL/GenBank/DDBJ whole genome shotgun (WGS) entry which is preliminary data.</text>
</comment>
<evidence type="ECO:0000313" key="3">
    <source>
        <dbReference type="Proteomes" id="UP001221757"/>
    </source>
</evidence>
<organism evidence="2 3">
    <name type="scientific">Mycena rosella</name>
    <name type="common">Pink bonnet</name>
    <name type="synonym">Agaricus rosellus</name>
    <dbReference type="NCBI Taxonomy" id="1033263"/>
    <lineage>
        <taxon>Eukaryota</taxon>
        <taxon>Fungi</taxon>
        <taxon>Dikarya</taxon>
        <taxon>Basidiomycota</taxon>
        <taxon>Agaricomycotina</taxon>
        <taxon>Agaricomycetes</taxon>
        <taxon>Agaricomycetidae</taxon>
        <taxon>Agaricales</taxon>
        <taxon>Marasmiineae</taxon>
        <taxon>Mycenaceae</taxon>
        <taxon>Mycena</taxon>
    </lineage>
</organism>
<dbReference type="Proteomes" id="UP001221757">
    <property type="component" value="Unassembled WGS sequence"/>
</dbReference>
<reference evidence="2" key="1">
    <citation type="submission" date="2023-03" db="EMBL/GenBank/DDBJ databases">
        <title>Massive genome expansion in bonnet fungi (Mycena s.s.) driven by repeated elements and novel gene families across ecological guilds.</title>
        <authorList>
            <consortium name="Lawrence Berkeley National Laboratory"/>
            <person name="Harder C.B."/>
            <person name="Miyauchi S."/>
            <person name="Viragh M."/>
            <person name="Kuo A."/>
            <person name="Thoen E."/>
            <person name="Andreopoulos B."/>
            <person name="Lu D."/>
            <person name="Skrede I."/>
            <person name="Drula E."/>
            <person name="Henrissat B."/>
            <person name="Morin E."/>
            <person name="Kohler A."/>
            <person name="Barry K."/>
            <person name="LaButti K."/>
            <person name="Morin E."/>
            <person name="Salamov A."/>
            <person name="Lipzen A."/>
            <person name="Mereny Z."/>
            <person name="Hegedus B."/>
            <person name="Baldrian P."/>
            <person name="Stursova M."/>
            <person name="Weitz H."/>
            <person name="Taylor A."/>
            <person name="Grigoriev I.V."/>
            <person name="Nagy L.G."/>
            <person name="Martin F."/>
            <person name="Kauserud H."/>
        </authorList>
    </citation>
    <scope>NUCLEOTIDE SEQUENCE</scope>
    <source>
        <strain evidence="2">CBHHK067</strain>
    </source>
</reference>
<gene>
    <name evidence="2" type="ORF">B0H17DRAFT_1134687</name>
</gene>